<feature type="transmembrane region" description="Helical" evidence="1">
    <location>
        <begin position="386"/>
        <end position="407"/>
    </location>
</feature>
<proteinExistence type="predicted"/>
<gene>
    <name evidence="2" type="ORF">RBATCC27255_01806</name>
</gene>
<feature type="transmembrane region" description="Helical" evidence="1">
    <location>
        <begin position="356"/>
        <end position="374"/>
    </location>
</feature>
<dbReference type="EMBL" id="NNSR01000073">
    <property type="protein sequence ID" value="PKD26941.1"/>
    <property type="molecule type" value="Genomic_DNA"/>
</dbReference>
<comment type="caution">
    <text evidence="2">The sequence shown here is derived from an EMBL/GenBank/DDBJ whole genome shotgun (WGS) entry which is preliminary data.</text>
</comment>
<protein>
    <submittedName>
        <fullName evidence="2">Uncharacterized protein</fullName>
    </submittedName>
</protein>
<name>A0A2N0UIZ0_9FIRM</name>
<sequence>MNRYVYLSDLDSVCNSQEEIKYALDKTLYENIVLNGDIVVLSFNQLADSNFIISFLNDNVMKEVLINLFECGRIVVSKYKSKDIIISSAVRYIMQQIDKQIKSLELSENNDFIFSAINCLNIENNKQKIIILTILKETLIYNDLNYLCKELGSKSLSNEIDISENDILLLKNYAEFLVRISLGNISYIDEKTEKITKFTECVDIACSVLKSTDLDVYKELSALKEKISYQEQSRSKWIKEHNKNIKGLQEVEAVINTCYNLAVESSISTIISIDDTEDKEKYFLKRYNQILNNYQLNNHQYFSSKQKDELYEFTDTQREYWESAIRIIKNENFNNNSNSSWQENIKEYRTARKTRYFIVWLLTLSILYFSGQVIDVTLDTFTGYVSISGIILDIIAIIFGDAVGYFLKVSNLIELFFDKKQRFDMRNCNNIVKHKYYDKEVPKVYVANNNR</sequence>
<keyword evidence="3" id="KW-1185">Reference proteome</keyword>
<dbReference type="AlphaFoldDB" id="A0A2N0UIZ0"/>
<accession>A0A2N0UIZ0</accession>
<keyword evidence="1" id="KW-0812">Transmembrane</keyword>
<organism evidence="2 3">
    <name type="scientific">Ruminococcus bromii</name>
    <dbReference type="NCBI Taxonomy" id="40518"/>
    <lineage>
        <taxon>Bacteria</taxon>
        <taxon>Bacillati</taxon>
        <taxon>Bacillota</taxon>
        <taxon>Clostridia</taxon>
        <taxon>Eubacteriales</taxon>
        <taxon>Oscillospiraceae</taxon>
        <taxon>Ruminococcus</taxon>
    </lineage>
</organism>
<keyword evidence="1" id="KW-1133">Transmembrane helix</keyword>
<reference evidence="2" key="1">
    <citation type="journal article" date="2018" name="Environ. Microbiol.">
        <title>Sporulation capability and amylosome conservation among diverse human colonic and rumen isolates of the keystone starch-degrader Ruminococcus bromii.</title>
        <authorList>
            <person name="Mukhopadhya I."/>
            <person name="Morais S."/>
            <person name="Laverde-Gomez J."/>
            <person name="Sheridan P.O."/>
            <person name="Walker A.W."/>
            <person name="Kelly W."/>
            <person name="Klieve A.V."/>
            <person name="Ouwerkerk D."/>
            <person name="Duncan S.H."/>
            <person name="Louis P."/>
            <person name="Koropatkin N."/>
            <person name="Cockburn D."/>
            <person name="Kibler R."/>
            <person name="Cooper P.J."/>
            <person name="Sandoval C."/>
            <person name="Crost E."/>
            <person name="Juge N."/>
            <person name="Bayer E.A."/>
            <person name="Flint H.J."/>
        </authorList>
    </citation>
    <scope>NUCLEOTIDE SEQUENCE [LARGE SCALE GENOMIC DNA]</scope>
    <source>
        <strain evidence="2">ATCC 27255</strain>
    </source>
</reference>
<dbReference type="RefSeq" id="WP_147640004.1">
    <property type="nucleotide sequence ID" value="NZ_CABMMZ010000073.1"/>
</dbReference>
<dbReference type="Proteomes" id="UP000233425">
    <property type="component" value="Unassembled WGS sequence"/>
</dbReference>
<evidence type="ECO:0000313" key="2">
    <source>
        <dbReference type="EMBL" id="PKD26941.1"/>
    </source>
</evidence>
<evidence type="ECO:0000256" key="1">
    <source>
        <dbReference type="SAM" id="Phobius"/>
    </source>
</evidence>
<keyword evidence="1" id="KW-0472">Membrane</keyword>
<evidence type="ECO:0000313" key="3">
    <source>
        <dbReference type="Proteomes" id="UP000233425"/>
    </source>
</evidence>